<dbReference type="Proteomes" id="UP000192940">
    <property type="component" value="Chromosome I"/>
</dbReference>
<dbReference type="InterPro" id="IPR036514">
    <property type="entry name" value="SGNH_hydro_sf"/>
</dbReference>
<dbReference type="AlphaFoldDB" id="A0A1X7H7S7"/>
<dbReference type="Gene3D" id="3.40.50.1110">
    <property type="entry name" value="SGNH hydrolase"/>
    <property type="match status" value="1"/>
</dbReference>
<dbReference type="STRING" id="1313296.SAMN05661091_1951"/>
<gene>
    <name evidence="2" type="ORF">SAMN05661091_1951</name>
</gene>
<name>A0A1X7H7S7_9BACL</name>
<feature type="domain" description="SGNH hydrolase-type esterase" evidence="1">
    <location>
        <begin position="7"/>
        <end position="197"/>
    </location>
</feature>
<dbReference type="Pfam" id="PF13472">
    <property type="entry name" value="Lipase_GDSL_2"/>
    <property type="match status" value="1"/>
</dbReference>
<dbReference type="PANTHER" id="PTHR30383:SF27">
    <property type="entry name" value="SPORE GERMINATION LIPASE LIPC"/>
    <property type="match status" value="1"/>
</dbReference>
<evidence type="ECO:0000259" key="1">
    <source>
        <dbReference type="Pfam" id="PF13472"/>
    </source>
</evidence>
<accession>A0A1X7H7S7</accession>
<organism evidence="2 3">
    <name type="scientific">Paenibacillus uliginis N3/975</name>
    <dbReference type="NCBI Taxonomy" id="1313296"/>
    <lineage>
        <taxon>Bacteria</taxon>
        <taxon>Bacillati</taxon>
        <taxon>Bacillota</taxon>
        <taxon>Bacilli</taxon>
        <taxon>Bacillales</taxon>
        <taxon>Paenibacillaceae</taxon>
        <taxon>Paenibacillus</taxon>
    </lineage>
</organism>
<dbReference type="GO" id="GO:0004622">
    <property type="term" value="F:phosphatidylcholine lysophospholipase activity"/>
    <property type="evidence" value="ECO:0007669"/>
    <property type="project" value="TreeGrafter"/>
</dbReference>
<dbReference type="InterPro" id="IPR013830">
    <property type="entry name" value="SGNH_hydro"/>
</dbReference>
<dbReference type="RefSeq" id="WP_208918804.1">
    <property type="nucleotide sequence ID" value="NZ_LT840184.1"/>
</dbReference>
<dbReference type="PANTHER" id="PTHR30383">
    <property type="entry name" value="THIOESTERASE 1/PROTEASE 1/LYSOPHOSPHOLIPASE L1"/>
    <property type="match status" value="1"/>
</dbReference>
<proteinExistence type="predicted"/>
<sequence length="211" mass="23562">MVYHYTAVGDSLTFGIGAVPGSGFVPLYRWMSEVHLQQFVAYDNLGINGLTSEELYERVMRDSRFRSRLKEASIITISIGGNDLIRAVKSSGGHPDKAKLDIALIRCQQNMSGILGAIRKLKTGSRQPYIIRAVGLYNPYPSWGDAAEYVIRFNRYLIGLGDGGYFRVADVYSRFAGREQEMLSIDGVHPNTKGHRVIAEQLNQLGYKPLK</sequence>
<reference evidence="3" key="1">
    <citation type="submission" date="2017-04" db="EMBL/GenBank/DDBJ databases">
        <authorList>
            <person name="Varghese N."/>
            <person name="Submissions S."/>
        </authorList>
    </citation>
    <scope>NUCLEOTIDE SEQUENCE [LARGE SCALE GENOMIC DNA]</scope>
    <source>
        <strain evidence="3">N3/975</strain>
    </source>
</reference>
<evidence type="ECO:0000313" key="2">
    <source>
        <dbReference type="EMBL" id="SMF81204.1"/>
    </source>
</evidence>
<evidence type="ECO:0000313" key="3">
    <source>
        <dbReference type="Proteomes" id="UP000192940"/>
    </source>
</evidence>
<protein>
    <submittedName>
        <fullName evidence="2">Lysophospholipase L1</fullName>
    </submittedName>
</protein>
<keyword evidence="3" id="KW-1185">Reference proteome</keyword>
<dbReference type="EMBL" id="LT840184">
    <property type="protein sequence ID" value="SMF81204.1"/>
    <property type="molecule type" value="Genomic_DNA"/>
</dbReference>
<dbReference type="SUPFAM" id="SSF52266">
    <property type="entry name" value="SGNH hydrolase"/>
    <property type="match status" value="1"/>
</dbReference>
<dbReference type="InterPro" id="IPR051532">
    <property type="entry name" value="Ester_Hydrolysis_Enzymes"/>
</dbReference>